<comment type="caution">
    <text evidence="2">The sequence shown here is derived from an EMBL/GenBank/DDBJ whole genome shotgun (WGS) entry which is preliminary data.</text>
</comment>
<keyword evidence="1" id="KW-0812">Transmembrane</keyword>
<sequence>MDKGAVPPPGLLASLAAVARSILGLALSRLELAALELGEVRNHLLQLVVVFALAVVAGCFALAYFTVTIVYLAWDALGWKILLIMTGAFALAALGLVQYARRMIRDGKLSLTATMAELKSDRDMLL</sequence>
<feature type="transmembrane region" description="Helical" evidence="1">
    <location>
        <begin position="44"/>
        <end position="73"/>
    </location>
</feature>
<accession>A0A7W2EI55</accession>
<evidence type="ECO:0000313" key="3">
    <source>
        <dbReference type="Proteomes" id="UP000566711"/>
    </source>
</evidence>
<dbReference type="Proteomes" id="UP000566711">
    <property type="component" value="Unassembled WGS sequence"/>
</dbReference>
<dbReference type="Pfam" id="PF07332">
    <property type="entry name" value="Phage_holin_3_6"/>
    <property type="match status" value="1"/>
</dbReference>
<protein>
    <submittedName>
        <fullName evidence="2">Phage holin family protein</fullName>
    </submittedName>
</protein>
<keyword evidence="1" id="KW-0472">Membrane</keyword>
<gene>
    <name evidence="2" type="ORF">H3H36_13435</name>
</gene>
<evidence type="ECO:0000313" key="2">
    <source>
        <dbReference type="EMBL" id="MBA5606354.1"/>
    </source>
</evidence>
<name>A0A7W2EI55_9BURK</name>
<evidence type="ECO:0000256" key="1">
    <source>
        <dbReference type="SAM" id="Phobius"/>
    </source>
</evidence>
<feature type="transmembrane region" description="Helical" evidence="1">
    <location>
        <begin position="79"/>
        <end position="100"/>
    </location>
</feature>
<dbReference type="AlphaFoldDB" id="A0A7W2EI55"/>
<keyword evidence="3" id="KW-1185">Reference proteome</keyword>
<dbReference type="RefSeq" id="WP_182218488.1">
    <property type="nucleotide sequence ID" value="NZ_JACEZS010000010.1"/>
</dbReference>
<dbReference type="InterPro" id="IPR009937">
    <property type="entry name" value="Phage_holin_3_6"/>
</dbReference>
<reference evidence="2 3" key="1">
    <citation type="submission" date="2020-07" db="EMBL/GenBank/DDBJ databases">
        <title>Novel species isolated from subtropical streams in China.</title>
        <authorList>
            <person name="Lu H."/>
        </authorList>
    </citation>
    <scope>NUCLEOTIDE SEQUENCE [LARGE SCALE GENOMIC DNA]</scope>
    <source>
        <strain evidence="2 3">FT3S</strain>
    </source>
</reference>
<organism evidence="2 3">
    <name type="scientific">Rugamonas fusca</name>
    <dbReference type="NCBI Taxonomy" id="2758568"/>
    <lineage>
        <taxon>Bacteria</taxon>
        <taxon>Pseudomonadati</taxon>
        <taxon>Pseudomonadota</taxon>
        <taxon>Betaproteobacteria</taxon>
        <taxon>Burkholderiales</taxon>
        <taxon>Oxalobacteraceae</taxon>
        <taxon>Telluria group</taxon>
        <taxon>Rugamonas</taxon>
    </lineage>
</organism>
<proteinExistence type="predicted"/>
<keyword evidence="1" id="KW-1133">Transmembrane helix</keyword>
<dbReference type="EMBL" id="JACEZS010000010">
    <property type="protein sequence ID" value="MBA5606354.1"/>
    <property type="molecule type" value="Genomic_DNA"/>
</dbReference>
<feature type="transmembrane region" description="Helical" evidence="1">
    <location>
        <begin position="12"/>
        <end position="32"/>
    </location>
</feature>